<dbReference type="GO" id="GO:0016787">
    <property type="term" value="F:hydrolase activity"/>
    <property type="evidence" value="ECO:0007669"/>
    <property type="project" value="UniProtKB-KW"/>
</dbReference>
<dbReference type="HOGENOM" id="CLU_006586_15_2_1"/>
<dbReference type="Gene3D" id="3.40.50.1820">
    <property type="entry name" value="alpha/beta hydrolase"/>
    <property type="match status" value="2"/>
</dbReference>
<proteinExistence type="inferred from homology"/>
<sequence length="506" mass="55485">MALMFSVIQLLFTILLVPDAVTGSTVKTTSGQVTGHASTSRPSVVEYLGIPYANAPVGDLRFAPPVRFFSDKPFEAANFTPSKPIKYPNETAVLRPIIENFAGQNVKPQSEDCLKLNVWAKKTSSKKKPVLLWIHGGRFAIGSTNSLFYQGKNLADKEDVIVVSINYRLNVFGFPGAPGLPQNLGLLDQRMGIEWVRDNIAGFGGDPNRITIFGQSAGGVAVDYHTYTYVRDPIVNGVISMSGTALSMTPNTPEQSQKYWYTLSEALGCGSSGDTLPCVRSKPATDVLAAVSKVPPEPSKAIPQPVFHPTVDEKIVFSNYEERASKGMFAKVPYLVGNCDYEAGYYKVSAYAQKIPLSDKQWHLFNLAGFTCSSSREARYRAANGVPVWRYRYFGQWPNSILYPGSGSYHGSDVSQYFGTAEDVSNGTQNTDAEVKVSSYMMHVFATFAANSHRGLFKLGWPSYKKNGKVGLAFRNRAHPTYFPPFVSDKDCRLVGTDSSYAQGGF</sequence>
<evidence type="ECO:0000313" key="6">
    <source>
        <dbReference type="Proteomes" id="UP000002035"/>
    </source>
</evidence>
<gene>
    <name evidence="5" type="ORF">MCYG_01781</name>
</gene>
<dbReference type="RefSeq" id="XP_002848847.1">
    <property type="nucleotide sequence ID" value="XM_002848801.1"/>
</dbReference>
<dbReference type="PROSITE" id="PS00122">
    <property type="entry name" value="CARBOXYLESTERASE_B_1"/>
    <property type="match status" value="1"/>
</dbReference>
<feature type="domain" description="Carboxylesterase type B" evidence="4">
    <location>
        <begin position="24"/>
        <end position="354"/>
    </location>
</feature>
<reference evidence="6" key="1">
    <citation type="journal article" date="2012" name="MBio">
        <title>Comparative genome analysis of Trichophyton rubrum and related dermatophytes reveals candidate genes involved in infection.</title>
        <authorList>
            <person name="Martinez D.A."/>
            <person name="Oliver B.G."/>
            <person name="Graeser Y."/>
            <person name="Goldberg J.M."/>
            <person name="Li W."/>
            <person name="Martinez-Rossi N.M."/>
            <person name="Monod M."/>
            <person name="Shelest E."/>
            <person name="Barton R.C."/>
            <person name="Birch E."/>
            <person name="Brakhage A.A."/>
            <person name="Chen Z."/>
            <person name="Gurr S.J."/>
            <person name="Heiman D."/>
            <person name="Heitman J."/>
            <person name="Kosti I."/>
            <person name="Rossi A."/>
            <person name="Saif S."/>
            <person name="Samalova M."/>
            <person name="Saunders C.W."/>
            <person name="Shea T."/>
            <person name="Summerbell R.C."/>
            <person name="Xu J."/>
            <person name="Young S."/>
            <person name="Zeng Q."/>
            <person name="Birren B.W."/>
            <person name="Cuomo C.A."/>
            <person name="White T.C."/>
        </authorList>
    </citation>
    <scope>NUCLEOTIDE SEQUENCE [LARGE SCALE GENOMIC DNA]</scope>
    <source>
        <strain evidence="6">ATCC MYA-4605 / CBS 113480</strain>
    </source>
</reference>
<organism evidence="5 6">
    <name type="scientific">Arthroderma otae (strain ATCC MYA-4605 / CBS 113480)</name>
    <name type="common">Microsporum canis</name>
    <dbReference type="NCBI Taxonomy" id="554155"/>
    <lineage>
        <taxon>Eukaryota</taxon>
        <taxon>Fungi</taxon>
        <taxon>Dikarya</taxon>
        <taxon>Ascomycota</taxon>
        <taxon>Pezizomycotina</taxon>
        <taxon>Eurotiomycetes</taxon>
        <taxon>Eurotiomycetidae</taxon>
        <taxon>Onygenales</taxon>
        <taxon>Arthrodermataceae</taxon>
        <taxon>Microsporum</taxon>
    </lineage>
</organism>
<comment type="similarity">
    <text evidence="1 3">Belongs to the type-B carboxylesterase/lipase family.</text>
</comment>
<feature type="signal peptide" evidence="3">
    <location>
        <begin position="1"/>
        <end position="23"/>
    </location>
</feature>
<dbReference type="EC" id="3.1.1.-" evidence="3"/>
<dbReference type="ESTHER" id="micca-c5fhy2">
    <property type="family name" value="Fungal_carboxylesterase_lipase"/>
</dbReference>
<dbReference type="PANTHER" id="PTHR11559">
    <property type="entry name" value="CARBOXYLESTERASE"/>
    <property type="match status" value="1"/>
</dbReference>
<dbReference type="Proteomes" id="UP000002035">
    <property type="component" value="Unassembled WGS sequence"/>
</dbReference>
<protein>
    <recommendedName>
        <fullName evidence="3">Carboxylic ester hydrolase</fullName>
        <ecNumber evidence="3">3.1.1.-</ecNumber>
    </recommendedName>
</protein>
<dbReference type="AlphaFoldDB" id="C5FHY2"/>
<accession>C5FHY2</accession>
<dbReference type="Pfam" id="PF00135">
    <property type="entry name" value="COesterase"/>
    <property type="match status" value="1"/>
</dbReference>
<dbReference type="InterPro" id="IPR050309">
    <property type="entry name" value="Type-B_Carboxylest/Lipase"/>
</dbReference>
<keyword evidence="3" id="KW-0732">Signal</keyword>
<dbReference type="STRING" id="554155.C5FHY2"/>
<evidence type="ECO:0000256" key="1">
    <source>
        <dbReference type="ARBA" id="ARBA00005964"/>
    </source>
</evidence>
<keyword evidence="2 3" id="KW-0378">Hydrolase</keyword>
<name>C5FHY2_ARTOC</name>
<dbReference type="InterPro" id="IPR002018">
    <property type="entry name" value="CarbesteraseB"/>
</dbReference>
<dbReference type="GeneID" id="9223104"/>
<dbReference type="SUPFAM" id="SSF53474">
    <property type="entry name" value="alpha/beta-Hydrolases"/>
    <property type="match status" value="1"/>
</dbReference>
<dbReference type="InterPro" id="IPR019826">
    <property type="entry name" value="Carboxylesterase_B_AS"/>
</dbReference>
<keyword evidence="6" id="KW-1185">Reference proteome</keyword>
<dbReference type="OMA" id="HEDGWYR"/>
<dbReference type="OrthoDB" id="408631at2759"/>
<evidence type="ECO:0000256" key="2">
    <source>
        <dbReference type="ARBA" id="ARBA00022801"/>
    </source>
</evidence>
<dbReference type="eggNOG" id="KOG4389">
    <property type="taxonomic scope" value="Eukaryota"/>
</dbReference>
<feature type="chain" id="PRO_5005125208" description="Carboxylic ester hydrolase" evidence="3">
    <location>
        <begin position="24"/>
        <end position="506"/>
    </location>
</feature>
<evidence type="ECO:0000313" key="5">
    <source>
        <dbReference type="EMBL" id="EEQ28962.1"/>
    </source>
</evidence>
<dbReference type="InterPro" id="IPR029058">
    <property type="entry name" value="AB_hydrolase_fold"/>
</dbReference>
<dbReference type="EMBL" id="DS995702">
    <property type="protein sequence ID" value="EEQ28962.1"/>
    <property type="molecule type" value="Genomic_DNA"/>
</dbReference>
<evidence type="ECO:0000259" key="4">
    <source>
        <dbReference type="Pfam" id="PF00135"/>
    </source>
</evidence>
<evidence type="ECO:0000256" key="3">
    <source>
        <dbReference type="RuleBase" id="RU361235"/>
    </source>
</evidence>
<dbReference type="VEuPathDB" id="FungiDB:MCYG_01781"/>